<keyword evidence="1" id="KW-1133">Transmembrane helix</keyword>
<accession>A0AAN5CKZ8</accession>
<keyword evidence="3" id="KW-1185">Reference proteome</keyword>
<dbReference type="EMBL" id="BTRK01000004">
    <property type="protein sequence ID" value="GMR46299.1"/>
    <property type="molecule type" value="Genomic_DNA"/>
</dbReference>
<dbReference type="PANTHER" id="PTHR45830:SF15">
    <property type="entry name" value="SERPENTINE RECEPTOR, CLASS I"/>
    <property type="match status" value="1"/>
</dbReference>
<evidence type="ECO:0008006" key="4">
    <source>
        <dbReference type="Google" id="ProtNLM"/>
    </source>
</evidence>
<protein>
    <recommendedName>
        <fullName evidence="4">G protein-coupled receptor</fullName>
    </recommendedName>
</protein>
<feature type="non-terminal residue" evidence="2">
    <location>
        <position position="202"/>
    </location>
</feature>
<sequence length="202" mass="22947">MDDFLPFGYALDRDYFIDFARIFGLIRCTFDVLVLHPLVIFVVLRKSATITMDCKVGYVCHTLVMIGFEINNGILYQMYTLLPLPILMCSGLLCNGADVFLQTILSFWTVAVCVPYLFLIIRMHQRMLFTTSSPLKVSNSIQALLLLAVTSLLFSNVFGFRRWTVDIPNKSILINSKEVSWAKNFSSNFLVFGQQVGEIGLF</sequence>
<proteinExistence type="predicted"/>
<evidence type="ECO:0000313" key="3">
    <source>
        <dbReference type="Proteomes" id="UP001328107"/>
    </source>
</evidence>
<feature type="transmembrane region" description="Helical" evidence="1">
    <location>
        <begin position="20"/>
        <end position="44"/>
    </location>
</feature>
<gene>
    <name evidence="2" type="ORF">PMAYCL1PPCAC_16494</name>
</gene>
<keyword evidence="1" id="KW-0472">Membrane</keyword>
<organism evidence="2 3">
    <name type="scientific">Pristionchus mayeri</name>
    <dbReference type="NCBI Taxonomy" id="1317129"/>
    <lineage>
        <taxon>Eukaryota</taxon>
        <taxon>Metazoa</taxon>
        <taxon>Ecdysozoa</taxon>
        <taxon>Nematoda</taxon>
        <taxon>Chromadorea</taxon>
        <taxon>Rhabditida</taxon>
        <taxon>Rhabditina</taxon>
        <taxon>Diplogasteromorpha</taxon>
        <taxon>Diplogasteroidea</taxon>
        <taxon>Neodiplogasteridae</taxon>
        <taxon>Pristionchus</taxon>
    </lineage>
</organism>
<dbReference type="AlphaFoldDB" id="A0AAN5CKZ8"/>
<evidence type="ECO:0000256" key="1">
    <source>
        <dbReference type="SAM" id="Phobius"/>
    </source>
</evidence>
<feature type="transmembrane region" description="Helical" evidence="1">
    <location>
        <begin position="141"/>
        <end position="160"/>
    </location>
</feature>
<keyword evidence="1" id="KW-0812">Transmembrane</keyword>
<evidence type="ECO:0000313" key="2">
    <source>
        <dbReference type="EMBL" id="GMR46299.1"/>
    </source>
</evidence>
<name>A0AAN5CKZ8_9BILA</name>
<feature type="transmembrane region" description="Helical" evidence="1">
    <location>
        <begin position="99"/>
        <end position="121"/>
    </location>
</feature>
<reference evidence="3" key="1">
    <citation type="submission" date="2022-10" db="EMBL/GenBank/DDBJ databases">
        <title>Genome assembly of Pristionchus species.</title>
        <authorList>
            <person name="Yoshida K."/>
            <person name="Sommer R.J."/>
        </authorList>
    </citation>
    <scope>NUCLEOTIDE SEQUENCE [LARGE SCALE GENOMIC DNA]</scope>
    <source>
        <strain evidence="3">RS5460</strain>
    </source>
</reference>
<feature type="transmembrane region" description="Helical" evidence="1">
    <location>
        <begin position="56"/>
        <end position="79"/>
    </location>
</feature>
<comment type="caution">
    <text evidence="2">The sequence shown here is derived from an EMBL/GenBank/DDBJ whole genome shotgun (WGS) entry which is preliminary data.</text>
</comment>
<dbReference type="PANTHER" id="PTHR45830">
    <property type="entry name" value="SERPENTINE RECEPTOR, CLASS I"/>
    <property type="match status" value="1"/>
</dbReference>
<dbReference type="Proteomes" id="UP001328107">
    <property type="component" value="Unassembled WGS sequence"/>
</dbReference>